<dbReference type="GO" id="GO:0008263">
    <property type="term" value="F:pyrimidine-specific mismatch base pair DNA N-glycosylase activity"/>
    <property type="evidence" value="ECO:0007669"/>
    <property type="project" value="TreeGrafter"/>
</dbReference>
<protein>
    <submittedName>
        <fullName evidence="5">Unannotated protein</fullName>
    </submittedName>
</protein>
<evidence type="ECO:0000259" key="4">
    <source>
        <dbReference type="PROSITE" id="PS51462"/>
    </source>
</evidence>
<dbReference type="PROSITE" id="PS00893">
    <property type="entry name" value="NUDIX_BOX"/>
    <property type="match status" value="1"/>
</dbReference>
<dbReference type="PANTHER" id="PTHR12159:SF9">
    <property type="entry name" value="G_T MISMATCH-SPECIFIC THYMINE DNA GLYCOSYLASE"/>
    <property type="match status" value="1"/>
</dbReference>
<organism evidence="5">
    <name type="scientific">freshwater metagenome</name>
    <dbReference type="NCBI Taxonomy" id="449393"/>
    <lineage>
        <taxon>unclassified sequences</taxon>
        <taxon>metagenomes</taxon>
        <taxon>ecological metagenomes</taxon>
    </lineage>
</organism>
<dbReference type="AlphaFoldDB" id="A0A6J6NIV5"/>
<keyword evidence="2" id="KW-0378">Hydrolase</keyword>
<gene>
    <name evidence="5" type="ORF">UFOPK2399_00320</name>
</gene>
<dbReference type="Gene3D" id="3.90.79.10">
    <property type="entry name" value="Nucleoside Triphosphate Pyrophosphohydrolase"/>
    <property type="match status" value="1"/>
</dbReference>
<accession>A0A6J6NIV5</accession>
<dbReference type="SUPFAM" id="SSF52141">
    <property type="entry name" value="Uracil-DNA glycosylase-like"/>
    <property type="match status" value="1"/>
</dbReference>
<name>A0A6J6NIV5_9ZZZZ</name>
<dbReference type="SUPFAM" id="SSF55811">
    <property type="entry name" value="Nudix"/>
    <property type="match status" value="1"/>
</dbReference>
<dbReference type="Pfam" id="PF00293">
    <property type="entry name" value="NUDIX"/>
    <property type="match status" value="1"/>
</dbReference>
<dbReference type="InterPro" id="IPR015797">
    <property type="entry name" value="NUDIX_hydrolase-like_dom_sf"/>
</dbReference>
<dbReference type="PANTHER" id="PTHR12159">
    <property type="entry name" value="G/T AND G/U MISMATCH-SPECIFIC DNA GLYCOSYLASE"/>
    <property type="match status" value="1"/>
</dbReference>
<dbReference type="EMBL" id="CAEZXP010000001">
    <property type="protein sequence ID" value="CAB4686299.1"/>
    <property type="molecule type" value="Genomic_DNA"/>
</dbReference>
<reference evidence="5" key="1">
    <citation type="submission" date="2020-05" db="EMBL/GenBank/DDBJ databases">
        <authorList>
            <person name="Chiriac C."/>
            <person name="Salcher M."/>
            <person name="Ghai R."/>
            <person name="Kavagutti S V."/>
        </authorList>
    </citation>
    <scope>NUCLEOTIDE SEQUENCE</scope>
</reference>
<dbReference type="PROSITE" id="PS51462">
    <property type="entry name" value="NUDIX"/>
    <property type="match status" value="1"/>
</dbReference>
<evidence type="ECO:0000256" key="1">
    <source>
        <dbReference type="ARBA" id="ARBA00022763"/>
    </source>
</evidence>
<dbReference type="InterPro" id="IPR005122">
    <property type="entry name" value="Uracil-DNA_glycosylase-like"/>
</dbReference>
<dbReference type="Pfam" id="PF03167">
    <property type="entry name" value="UDG"/>
    <property type="match status" value="1"/>
</dbReference>
<dbReference type="InterPro" id="IPR015637">
    <property type="entry name" value="MUG/TDG"/>
</dbReference>
<feature type="domain" description="Nudix hydrolase" evidence="4">
    <location>
        <begin position="179"/>
        <end position="318"/>
    </location>
</feature>
<dbReference type="InterPro" id="IPR020084">
    <property type="entry name" value="NUDIX_hydrolase_CS"/>
</dbReference>
<keyword evidence="1" id="KW-0227">DNA damage</keyword>
<dbReference type="InterPro" id="IPR036895">
    <property type="entry name" value="Uracil-DNA_glycosylase-like_sf"/>
</dbReference>
<dbReference type="Gene3D" id="3.40.470.10">
    <property type="entry name" value="Uracil-DNA glycosylase-like domain"/>
    <property type="match status" value="1"/>
</dbReference>
<keyword evidence="3" id="KW-0234">DNA repair</keyword>
<dbReference type="GO" id="GO:0004844">
    <property type="term" value="F:uracil DNA N-glycosylase activity"/>
    <property type="evidence" value="ECO:0007669"/>
    <property type="project" value="TreeGrafter"/>
</dbReference>
<proteinExistence type="predicted"/>
<dbReference type="InterPro" id="IPR000086">
    <property type="entry name" value="NUDIX_hydrolase_dom"/>
</dbReference>
<dbReference type="CDD" id="cd10028">
    <property type="entry name" value="UDG-F2_TDG_MUG"/>
    <property type="match status" value="1"/>
</dbReference>
<evidence type="ECO:0000256" key="3">
    <source>
        <dbReference type="ARBA" id="ARBA00023204"/>
    </source>
</evidence>
<dbReference type="CDD" id="cd04685">
    <property type="entry name" value="NUDIX_Hydrolase"/>
    <property type="match status" value="1"/>
</dbReference>
<dbReference type="GO" id="GO:0006285">
    <property type="term" value="P:base-excision repair, AP site formation"/>
    <property type="evidence" value="ECO:0007669"/>
    <property type="project" value="InterPro"/>
</dbReference>
<evidence type="ECO:0000256" key="2">
    <source>
        <dbReference type="ARBA" id="ARBA00022801"/>
    </source>
</evidence>
<evidence type="ECO:0000313" key="5">
    <source>
        <dbReference type="EMBL" id="CAB4686299.1"/>
    </source>
</evidence>
<sequence>MAASSPSSDSDIPLGDVPDVLRPQLACVFCGINPGRFSAAAAAHFANPRNDFWRLLHDADFTPRLLAPSEQFQLLDLGFGVTNAAYRTTPGSNDLRRGDFDIARLRETVRIYEPRAIAFVGKEAYRGLFGERPEHGPQQRALGNAGLFVLPSTSPANAAVPYAERLMWFQRLRAWIEPERRQAVRALVVDPDNRVLLFRFESAKGADVWWATPGGGLESGEDESMALRRELAEEVGLVDFTQGPWVWEREHVFPWLGRLLRQHERFALVRVTSADVNPTIDLEREGIHGWRWWTAAELATTTERLGPPALATHLEALLRDGPPSTPISL</sequence>